<organism evidence="5 6">
    <name type="scientific">Metapseudomonas boanensis</name>
    <dbReference type="NCBI Taxonomy" id="2822138"/>
    <lineage>
        <taxon>Bacteria</taxon>
        <taxon>Pseudomonadati</taxon>
        <taxon>Pseudomonadota</taxon>
        <taxon>Gammaproteobacteria</taxon>
        <taxon>Pseudomonadales</taxon>
        <taxon>Pseudomonadaceae</taxon>
        <taxon>Metapseudomonas</taxon>
    </lineage>
</organism>
<evidence type="ECO:0000256" key="3">
    <source>
        <dbReference type="SAM" id="Phobius"/>
    </source>
</evidence>
<feature type="transmembrane region" description="Helical" evidence="3">
    <location>
        <begin position="6"/>
        <end position="24"/>
    </location>
</feature>
<dbReference type="NCBIfam" id="TIGR00254">
    <property type="entry name" value="GGDEF"/>
    <property type="match status" value="1"/>
</dbReference>
<dbReference type="Pfam" id="PF00990">
    <property type="entry name" value="GGDEF"/>
    <property type="match status" value="1"/>
</dbReference>
<proteinExistence type="predicted"/>
<dbReference type="CDD" id="cd01949">
    <property type="entry name" value="GGDEF"/>
    <property type="match status" value="1"/>
</dbReference>
<sequence length="384" mass="42011">MQLNIPTLMLVDIYILALVGILMLHAWRRGRREPTLGYLAAMLLLGALGTVLGSLRGIGMDYVPLVIGNVVLQLCGAMNWTAMRVFAGRQPHLPGICAGAVIWALLCLNPAFYESLTVRVALSSIVTVSYAGLSAFELWRSRKSLEVAYVPALVLTIFHMGFYCVRIVVDRGMPFEQALVSSGQGTSFFSLLVFETLLYAIGIAFVTLAMVKERAELKFRAAAYCDPLTGVGNRRAFMSSGEYLLASCEHRQEPAALLLCDLDYFKRLNDNFGHAAGDEALVAFSRVAVSSMRKQDVFGRIGGEEFACLLADADDEAAAQVAERIRREFADLPAQEPGLLSVSIGIAGTREAGYDLFRLLSLADEALYAAKDKGRNRIQRYTAD</sequence>
<evidence type="ECO:0000313" key="5">
    <source>
        <dbReference type="EMBL" id="MBT8768259.1"/>
    </source>
</evidence>
<dbReference type="InterPro" id="IPR029787">
    <property type="entry name" value="Nucleotide_cyclase"/>
</dbReference>
<dbReference type="InterPro" id="IPR000160">
    <property type="entry name" value="GGDEF_dom"/>
</dbReference>
<dbReference type="PANTHER" id="PTHR45138:SF9">
    <property type="entry name" value="DIGUANYLATE CYCLASE DGCM-RELATED"/>
    <property type="match status" value="1"/>
</dbReference>
<keyword evidence="3" id="KW-0472">Membrane</keyword>
<dbReference type="Gene3D" id="3.30.70.270">
    <property type="match status" value="1"/>
</dbReference>
<dbReference type="Proteomes" id="UP001519667">
    <property type="component" value="Unassembled WGS sequence"/>
</dbReference>
<accession>A0ABS5XKM4</accession>
<dbReference type="PROSITE" id="PS50887">
    <property type="entry name" value="GGDEF"/>
    <property type="match status" value="1"/>
</dbReference>
<keyword evidence="6" id="KW-1185">Reference proteome</keyword>
<evidence type="ECO:0000256" key="2">
    <source>
        <dbReference type="ARBA" id="ARBA00034247"/>
    </source>
</evidence>
<feature type="transmembrane region" description="Helical" evidence="3">
    <location>
        <begin position="148"/>
        <end position="169"/>
    </location>
</feature>
<comment type="caution">
    <text evidence="5">The sequence shown here is derived from an EMBL/GenBank/DDBJ whole genome shotgun (WGS) entry which is preliminary data.</text>
</comment>
<keyword evidence="3" id="KW-1133">Transmembrane helix</keyword>
<dbReference type="InterPro" id="IPR050469">
    <property type="entry name" value="Diguanylate_Cyclase"/>
</dbReference>
<protein>
    <recommendedName>
        <fullName evidence="1">diguanylate cyclase</fullName>
        <ecNumber evidence="1">2.7.7.65</ecNumber>
    </recommendedName>
</protein>
<evidence type="ECO:0000313" key="6">
    <source>
        <dbReference type="Proteomes" id="UP001519667"/>
    </source>
</evidence>
<feature type="domain" description="GGDEF" evidence="4">
    <location>
        <begin position="253"/>
        <end position="383"/>
    </location>
</feature>
<evidence type="ECO:0000259" key="4">
    <source>
        <dbReference type="PROSITE" id="PS50887"/>
    </source>
</evidence>
<comment type="catalytic activity">
    <reaction evidence="2">
        <text>2 GTP = 3',3'-c-di-GMP + 2 diphosphate</text>
        <dbReference type="Rhea" id="RHEA:24898"/>
        <dbReference type="ChEBI" id="CHEBI:33019"/>
        <dbReference type="ChEBI" id="CHEBI:37565"/>
        <dbReference type="ChEBI" id="CHEBI:58805"/>
        <dbReference type="EC" id="2.7.7.65"/>
    </reaction>
</comment>
<feature type="transmembrane region" description="Helical" evidence="3">
    <location>
        <begin position="189"/>
        <end position="211"/>
    </location>
</feature>
<feature type="transmembrane region" description="Helical" evidence="3">
    <location>
        <begin position="118"/>
        <end position="136"/>
    </location>
</feature>
<dbReference type="InterPro" id="IPR043128">
    <property type="entry name" value="Rev_trsase/Diguanyl_cyclase"/>
</dbReference>
<dbReference type="RefSeq" id="WP_215378396.1">
    <property type="nucleotide sequence ID" value="NZ_JAGTIS010000011.1"/>
</dbReference>
<evidence type="ECO:0000256" key="1">
    <source>
        <dbReference type="ARBA" id="ARBA00012528"/>
    </source>
</evidence>
<reference evidence="5 6" key="1">
    <citation type="submission" date="2021-04" db="EMBL/GenBank/DDBJ databases">
        <title>Pseudomonas boanensis sp. nov., a bacterium isolated from river water used for household purposes in Boane District, Mozambique.</title>
        <authorList>
            <person name="Nicklasson M."/>
            <person name="Martin-Rodriguez A.J."/>
            <person name="Thorell K."/>
            <person name="Neves L."/>
            <person name="Mussagy A."/>
            <person name="Rydberg H.A."/>
            <person name="Hernroth B."/>
            <person name="Svensson-Stadler L."/>
            <person name="Sjoling A."/>
        </authorList>
    </citation>
    <scope>NUCLEOTIDE SEQUENCE [LARGE SCALE GENOMIC DNA]</scope>
    <source>
        <strain evidence="5 6">DB1</strain>
    </source>
</reference>
<feature type="transmembrane region" description="Helical" evidence="3">
    <location>
        <begin position="62"/>
        <end position="81"/>
    </location>
</feature>
<feature type="transmembrane region" description="Helical" evidence="3">
    <location>
        <begin position="93"/>
        <end position="112"/>
    </location>
</feature>
<dbReference type="SUPFAM" id="SSF55073">
    <property type="entry name" value="Nucleotide cyclase"/>
    <property type="match status" value="1"/>
</dbReference>
<dbReference type="EMBL" id="JAGTIS010000011">
    <property type="protein sequence ID" value="MBT8768259.1"/>
    <property type="molecule type" value="Genomic_DNA"/>
</dbReference>
<feature type="transmembrane region" description="Helical" evidence="3">
    <location>
        <begin position="36"/>
        <end position="56"/>
    </location>
</feature>
<dbReference type="PANTHER" id="PTHR45138">
    <property type="entry name" value="REGULATORY COMPONENTS OF SENSORY TRANSDUCTION SYSTEM"/>
    <property type="match status" value="1"/>
</dbReference>
<keyword evidence="3" id="KW-0812">Transmembrane</keyword>
<name>A0ABS5XKM4_9GAMM</name>
<dbReference type="SMART" id="SM00267">
    <property type="entry name" value="GGDEF"/>
    <property type="match status" value="1"/>
</dbReference>
<gene>
    <name evidence="5" type="ORF">J7302_19305</name>
</gene>
<dbReference type="EC" id="2.7.7.65" evidence="1"/>